<dbReference type="PANTHER" id="PTHR34223">
    <property type="entry name" value="OS11G0201299 PROTEIN"/>
    <property type="match status" value="1"/>
</dbReference>
<reference evidence="2" key="1">
    <citation type="journal article" date="2014" name="Science">
        <title>Ancient hybridizations among the ancestral genomes of bread wheat.</title>
        <authorList>
            <consortium name="International Wheat Genome Sequencing Consortium,"/>
            <person name="Marcussen T."/>
            <person name="Sandve S.R."/>
            <person name="Heier L."/>
            <person name="Spannagl M."/>
            <person name="Pfeifer M."/>
            <person name="Jakobsen K.S."/>
            <person name="Wulff B.B."/>
            <person name="Steuernagel B."/>
            <person name="Mayer K.F."/>
            <person name="Olsen O.A."/>
        </authorList>
    </citation>
    <scope>NUCLEOTIDE SEQUENCE [LARGE SCALE GENOMIC DNA]</scope>
    <source>
        <strain evidence="2">cv. AL8/78</strain>
    </source>
</reference>
<sequence length="140" mass="15579">ALLSPDGPEDPVAILVCHPPASEPAKTNATQFIFQRDLKWRPTFPMLKTLILDDWCLHADLSAVIHFIQHSPNLEKEFDSSMVTEGDNNLLEGTFSSDHLKMVEIKSLKVDGRINKILKILSACGISLEKINIRQANTSS</sequence>
<evidence type="ECO:0000313" key="2">
    <source>
        <dbReference type="Proteomes" id="UP000015105"/>
    </source>
</evidence>
<dbReference type="EnsemblPlants" id="AET2Gv20914900.6">
    <property type="protein sequence ID" value="AET2Gv20914900.6"/>
    <property type="gene ID" value="AET2Gv20914900"/>
</dbReference>
<dbReference type="Gramene" id="AET2Gv20914900.6">
    <property type="protein sequence ID" value="AET2Gv20914900.6"/>
    <property type="gene ID" value="AET2Gv20914900"/>
</dbReference>
<accession>A0A453CPJ9</accession>
<keyword evidence="2" id="KW-1185">Reference proteome</keyword>
<reference evidence="2" key="2">
    <citation type="journal article" date="2017" name="Nat. Plants">
        <title>The Aegilops tauschii genome reveals multiple impacts of transposons.</title>
        <authorList>
            <person name="Zhao G."/>
            <person name="Zou C."/>
            <person name="Li K."/>
            <person name="Wang K."/>
            <person name="Li T."/>
            <person name="Gao L."/>
            <person name="Zhang X."/>
            <person name="Wang H."/>
            <person name="Yang Z."/>
            <person name="Liu X."/>
            <person name="Jiang W."/>
            <person name="Mao L."/>
            <person name="Kong X."/>
            <person name="Jiao Y."/>
            <person name="Jia J."/>
        </authorList>
    </citation>
    <scope>NUCLEOTIDE SEQUENCE [LARGE SCALE GENOMIC DNA]</scope>
    <source>
        <strain evidence="2">cv. AL8/78</strain>
    </source>
</reference>
<protein>
    <recommendedName>
        <fullName evidence="3">FBD domain-containing protein</fullName>
    </recommendedName>
</protein>
<evidence type="ECO:0000313" key="1">
    <source>
        <dbReference type="EnsemblPlants" id="AET2Gv20914900.6"/>
    </source>
</evidence>
<evidence type="ECO:0008006" key="3">
    <source>
        <dbReference type="Google" id="ProtNLM"/>
    </source>
</evidence>
<reference evidence="1" key="4">
    <citation type="submission" date="2019-03" db="UniProtKB">
        <authorList>
            <consortium name="EnsemblPlants"/>
        </authorList>
    </citation>
    <scope>IDENTIFICATION</scope>
</reference>
<organism evidence="1 2">
    <name type="scientific">Aegilops tauschii subsp. strangulata</name>
    <name type="common">Goatgrass</name>
    <dbReference type="NCBI Taxonomy" id="200361"/>
    <lineage>
        <taxon>Eukaryota</taxon>
        <taxon>Viridiplantae</taxon>
        <taxon>Streptophyta</taxon>
        <taxon>Embryophyta</taxon>
        <taxon>Tracheophyta</taxon>
        <taxon>Spermatophyta</taxon>
        <taxon>Magnoliopsida</taxon>
        <taxon>Liliopsida</taxon>
        <taxon>Poales</taxon>
        <taxon>Poaceae</taxon>
        <taxon>BOP clade</taxon>
        <taxon>Pooideae</taxon>
        <taxon>Triticodae</taxon>
        <taxon>Triticeae</taxon>
        <taxon>Triticinae</taxon>
        <taxon>Aegilops</taxon>
    </lineage>
</organism>
<name>A0A453CPJ9_AEGTS</name>
<proteinExistence type="predicted"/>
<dbReference type="PANTHER" id="PTHR34223:SF116">
    <property type="entry name" value="F-BOX DOMAIN-CONTAINING PROTEIN"/>
    <property type="match status" value="1"/>
</dbReference>
<dbReference type="Proteomes" id="UP000015105">
    <property type="component" value="Chromosome 2D"/>
</dbReference>
<reference evidence="1" key="3">
    <citation type="journal article" date="2017" name="Nature">
        <title>Genome sequence of the progenitor of the wheat D genome Aegilops tauschii.</title>
        <authorList>
            <person name="Luo M.C."/>
            <person name="Gu Y.Q."/>
            <person name="Puiu D."/>
            <person name="Wang H."/>
            <person name="Twardziok S.O."/>
            <person name="Deal K.R."/>
            <person name="Huo N."/>
            <person name="Zhu T."/>
            <person name="Wang L."/>
            <person name="Wang Y."/>
            <person name="McGuire P.E."/>
            <person name="Liu S."/>
            <person name="Long H."/>
            <person name="Ramasamy R.K."/>
            <person name="Rodriguez J.C."/>
            <person name="Van S.L."/>
            <person name="Yuan L."/>
            <person name="Wang Z."/>
            <person name="Xia Z."/>
            <person name="Xiao L."/>
            <person name="Anderson O.D."/>
            <person name="Ouyang S."/>
            <person name="Liang Y."/>
            <person name="Zimin A.V."/>
            <person name="Pertea G."/>
            <person name="Qi P."/>
            <person name="Bennetzen J.L."/>
            <person name="Dai X."/>
            <person name="Dawson M.W."/>
            <person name="Muller H.G."/>
            <person name="Kugler K."/>
            <person name="Rivarola-Duarte L."/>
            <person name="Spannagl M."/>
            <person name="Mayer K.F.X."/>
            <person name="Lu F.H."/>
            <person name="Bevan M.W."/>
            <person name="Leroy P."/>
            <person name="Li P."/>
            <person name="You F.M."/>
            <person name="Sun Q."/>
            <person name="Liu Z."/>
            <person name="Lyons E."/>
            <person name="Wicker T."/>
            <person name="Salzberg S.L."/>
            <person name="Devos K.M."/>
            <person name="Dvorak J."/>
        </authorList>
    </citation>
    <scope>NUCLEOTIDE SEQUENCE [LARGE SCALE GENOMIC DNA]</scope>
    <source>
        <strain evidence="1">cv. AL8/78</strain>
    </source>
</reference>
<dbReference type="InterPro" id="IPR053197">
    <property type="entry name" value="F-box_SCFL_complex_component"/>
</dbReference>
<dbReference type="AlphaFoldDB" id="A0A453CPJ9"/>
<reference evidence="1" key="5">
    <citation type="journal article" date="2021" name="G3 (Bethesda)">
        <title>Aegilops tauschii genome assembly Aet v5.0 features greater sequence contiguity and improved annotation.</title>
        <authorList>
            <person name="Wang L."/>
            <person name="Zhu T."/>
            <person name="Rodriguez J.C."/>
            <person name="Deal K.R."/>
            <person name="Dubcovsky J."/>
            <person name="McGuire P.E."/>
            <person name="Lux T."/>
            <person name="Spannagl M."/>
            <person name="Mayer K.F.X."/>
            <person name="Baldrich P."/>
            <person name="Meyers B.C."/>
            <person name="Huo N."/>
            <person name="Gu Y.Q."/>
            <person name="Zhou H."/>
            <person name="Devos K.M."/>
            <person name="Bennetzen J.L."/>
            <person name="Unver T."/>
            <person name="Budak H."/>
            <person name="Gulick P.J."/>
            <person name="Galiba G."/>
            <person name="Kalapos B."/>
            <person name="Nelson D.R."/>
            <person name="Li P."/>
            <person name="You F.M."/>
            <person name="Luo M.C."/>
            <person name="Dvorak J."/>
        </authorList>
    </citation>
    <scope>NUCLEOTIDE SEQUENCE [LARGE SCALE GENOMIC DNA]</scope>
    <source>
        <strain evidence="1">cv. AL8/78</strain>
    </source>
</reference>